<feature type="transmembrane region" description="Helical" evidence="11">
    <location>
        <begin position="270"/>
        <end position="292"/>
    </location>
</feature>
<dbReference type="InterPro" id="IPR017907">
    <property type="entry name" value="Znf_RING_CS"/>
</dbReference>
<dbReference type="InterPro" id="IPR005828">
    <property type="entry name" value="MFS_sugar_transport-like"/>
</dbReference>
<dbReference type="SMART" id="SM00228">
    <property type="entry name" value="PDZ"/>
    <property type="match status" value="1"/>
</dbReference>
<feature type="transmembrane region" description="Helical" evidence="11">
    <location>
        <begin position="407"/>
        <end position="429"/>
    </location>
</feature>
<feature type="transmembrane region" description="Helical" evidence="11">
    <location>
        <begin position="7"/>
        <end position="24"/>
    </location>
</feature>
<reference evidence="16" key="1">
    <citation type="submission" date="2022-11" db="UniProtKB">
        <authorList>
            <consortium name="WormBaseParasite"/>
        </authorList>
    </citation>
    <scope>IDENTIFICATION</scope>
</reference>
<feature type="domain" description="RING-type" evidence="12">
    <location>
        <begin position="1027"/>
        <end position="1120"/>
    </location>
</feature>
<dbReference type="GO" id="GO:0016020">
    <property type="term" value="C:membrane"/>
    <property type="evidence" value="ECO:0007669"/>
    <property type="project" value="UniProtKB-SubCell"/>
</dbReference>
<feature type="transmembrane region" description="Helical" evidence="11">
    <location>
        <begin position="435"/>
        <end position="458"/>
    </location>
</feature>
<keyword evidence="2" id="KW-0813">Transport</keyword>
<dbReference type="GO" id="GO:0008270">
    <property type="term" value="F:zinc ion binding"/>
    <property type="evidence" value="ECO:0007669"/>
    <property type="project" value="UniProtKB-KW"/>
</dbReference>
<dbReference type="PROSITE" id="PS00518">
    <property type="entry name" value="ZF_RING_1"/>
    <property type="match status" value="1"/>
</dbReference>
<dbReference type="GO" id="GO:0015149">
    <property type="term" value="F:hexose transmembrane transporter activity"/>
    <property type="evidence" value="ECO:0007669"/>
    <property type="project" value="TreeGrafter"/>
</dbReference>
<evidence type="ECO:0000259" key="14">
    <source>
        <dbReference type="PROSITE" id="PS50850"/>
    </source>
</evidence>
<proteinExistence type="predicted"/>
<keyword evidence="6" id="KW-0862">Zinc</keyword>
<accession>A0A914VGW1</accession>
<feature type="domain" description="Major facilitator superfamily (MFS) profile" evidence="14">
    <location>
        <begin position="11"/>
        <end position="463"/>
    </location>
</feature>
<organism evidence="15 16">
    <name type="scientific">Plectus sambesii</name>
    <dbReference type="NCBI Taxonomy" id="2011161"/>
    <lineage>
        <taxon>Eukaryota</taxon>
        <taxon>Metazoa</taxon>
        <taxon>Ecdysozoa</taxon>
        <taxon>Nematoda</taxon>
        <taxon>Chromadorea</taxon>
        <taxon>Plectida</taxon>
        <taxon>Plectina</taxon>
        <taxon>Plectoidea</taxon>
        <taxon>Plectidae</taxon>
        <taxon>Plectus</taxon>
    </lineage>
</organism>
<dbReference type="SUPFAM" id="SSF57850">
    <property type="entry name" value="RING/U-box"/>
    <property type="match status" value="1"/>
</dbReference>
<keyword evidence="7 11" id="KW-1133">Transmembrane helix</keyword>
<dbReference type="WBParaSite" id="PSAMB.scaffold196size66982.g3215.t2">
    <property type="protein sequence ID" value="PSAMB.scaffold196size66982.g3215.t2"/>
    <property type="gene ID" value="PSAMB.scaffold196size66982.g3215"/>
</dbReference>
<evidence type="ECO:0000313" key="16">
    <source>
        <dbReference type="WBParaSite" id="PSAMB.scaffold196size66982.g3215.t2"/>
    </source>
</evidence>
<dbReference type="PROSITE" id="PS50850">
    <property type="entry name" value="MFS"/>
    <property type="match status" value="1"/>
</dbReference>
<evidence type="ECO:0000256" key="3">
    <source>
        <dbReference type="ARBA" id="ARBA00022692"/>
    </source>
</evidence>
<dbReference type="Gene3D" id="2.30.42.10">
    <property type="match status" value="1"/>
</dbReference>
<dbReference type="InterPro" id="IPR045263">
    <property type="entry name" value="GLUT"/>
</dbReference>
<evidence type="ECO:0000259" key="13">
    <source>
        <dbReference type="PROSITE" id="PS50106"/>
    </source>
</evidence>
<feature type="region of interest" description="Disordered" evidence="10">
    <location>
        <begin position="847"/>
        <end position="930"/>
    </location>
</feature>
<feature type="transmembrane region" description="Helical" evidence="11">
    <location>
        <begin position="337"/>
        <end position="359"/>
    </location>
</feature>
<evidence type="ECO:0000256" key="2">
    <source>
        <dbReference type="ARBA" id="ARBA00022448"/>
    </source>
</evidence>
<dbReference type="PROSITE" id="PS00216">
    <property type="entry name" value="SUGAR_TRANSPORT_1"/>
    <property type="match status" value="1"/>
</dbReference>
<dbReference type="InterPro" id="IPR036259">
    <property type="entry name" value="MFS_trans_sf"/>
</dbReference>
<evidence type="ECO:0000256" key="6">
    <source>
        <dbReference type="ARBA" id="ARBA00022833"/>
    </source>
</evidence>
<evidence type="ECO:0000259" key="12">
    <source>
        <dbReference type="PROSITE" id="PS50089"/>
    </source>
</evidence>
<dbReference type="SUPFAM" id="SSF50156">
    <property type="entry name" value="PDZ domain-like"/>
    <property type="match status" value="1"/>
</dbReference>
<name>A0A914VGW1_9BILA</name>
<evidence type="ECO:0000256" key="4">
    <source>
        <dbReference type="ARBA" id="ARBA00022723"/>
    </source>
</evidence>
<evidence type="ECO:0000313" key="15">
    <source>
        <dbReference type="Proteomes" id="UP000887566"/>
    </source>
</evidence>
<dbReference type="AlphaFoldDB" id="A0A914VGW1"/>
<dbReference type="SUPFAM" id="SSF103473">
    <property type="entry name" value="MFS general substrate transporter"/>
    <property type="match status" value="1"/>
</dbReference>
<dbReference type="InterPro" id="IPR036034">
    <property type="entry name" value="PDZ_sf"/>
</dbReference>
<dbReference type="InterPro" id="IPR020846">
    <property type="entry name" value="MFS_dom"/>
</dbReference>
<feature type="domain" description="PDZ" evidence="13">
    <location>
        <begin position="661"/>
        <end position="730"/>
    </location>
</feature>
<keyword evidence="8 11" id="KW-0472">Membrane</keyword>
<keyword evidence="5 9" id="KW-0863">Zinc-finger</keyword>
<dbReference type="Pfam" id="PF00097">
    <property type="entry name" value="zf-C3HC4"/>
    <property type="match status" value="1"/>
</dbReference>
<dbReference type="PANTHER" id="PTHR23503:SF8">
    <property type="entry name" value="FACILITATED GLUCOSE TRANSPORTER PROTEIN 1"/>
    <property type="match status" value="1"/>
</dbReference>
<evidence type="ECO:0000256" key="1">
    <source>
        <dbReference type="ARBA" id="ARBA00004141"/>
    </source>
</evidence>
<dbReference type="InterPro" id="IPR005829">
    <property type="entry name" value="Sugar_transporter_CS"/>
</dbReference>
<evidence type="ECO:0000256" key="8">
    <source>
        <dbReference type="ARBA" id="ARBA00023136"/>
    </source>
</evidence>
<comment type="subcellular location">
    <subcellularLocation>
        <location evidence="1">Membrane</location>
        <topology evidence="1">Multi-pass membrane protein</topology>
    </subcellularLocation>
</comment>
<feature type="transmembrane region" description="Helical" evidence="11">
    <location>
        <begin position="185"/>
        <end position="207"/>
    </location>
</feature>
<dbReference type="SMART" id="SM00184">
    <property type="entry name" value="RING"/>
    <property type="match status" value="1"/>
</dbReference>
<feature type="transmembrane region" description="Helical" evidence="11">
    <location>
        <begin position="155"/>
        <end position="173"/>
    </location>
</feature>
<protein>
    <submittedName>
        <fullName evidence="16">Uncharacterized protein</fullName>
    </submittedName>
</protein>
<dbReference type="PANTHER" id="PTHR23503">
    <property type="entry name" value="SOLUTE CARRIER FAMILY 2"/>
    <property type="match status" value="1"/>
</dbReference>
<feature type="transmembrane region" description="Helical" evidence="11">
    <location>
        <begin position="91"/>
        <end position="113"/>
    </location>
</feature>
<evidence type="ECO:0000256" key="9">
    <source>
        <dbReference type="PROSITE-ProRule" id="PRU00175"/>
    </source>
</evidence>
<evidence type="ECO:0000256" key="7">
    <source>
        <dbReference type="ARBA" id="ARBA00022989"/>
    </source>
</evidence>
<keyword evidence="4" id="KW-0479">Metal-binding</keyword>
<feature type="transmembrane region" description="Helical" evidence="11">
    <location>
        <begin position="59"/>
        <end position="84"/>
    </location>
</feature>
<dbReference type="InterPro" id="IPR013083">
    <property type="entry name" value="Znf_RING/FYVE/PHD"/>
</dbReference>
<dbReference type="Pfam" id="PF00083">
    <property type="entry name" value="Sugar_tr"/>
    <property type="match status" value="1"/>
</dbReference>
<evidence type="ECO:0000256" key="10">
    <source>
        <dbReference type="SAM" id="MobiDB-lite"/>
    </source>
</evidence>
<dbReference type="PROSITE" id="PS50106">
    <property type="entry name" value="PDZ"/>
    <property type="match status" value="1"/>
</dbReference>
<dbReference type="InterPro" id="IPR018957">
    <property type="entry name" value="Znf_C3HC4_RING-type"/>
</dbReference>
<feature type="compositionally biased region" description="Polar residues" evidence="10">
    <location>
        <begin position="912"/>
        <end position="929"/>
    </location>
</feature>
<dbReference type="InterPro" id="IPR001478">
    <property type="entry name" value="PDZ"/>
</dbReference>
<dbReference type="Gene3D" id="1.20.1250.20">
    <property type="entry name" value="MFS general substrate transporter like domains"/>
    <property type="match status" value="1"/>
</dbReference>
<feature type="transmembrane region" description="Helical" evidence="11">
    <location>
        <begin position="125"/>
        <end position="143"/>
    </location>
</feature>
<sequence>MGVPARAYFVSALVSLVGTLQLGYHHAVYNQPERAMQQYLNDSFWLSTGGRPSQEGLSFLWSTSVSMFAAGLLFGSVCCCRLIIDKLGRRAALIAAALVGLVGCAMQSGAFWMQATACWLLPMGRFVNGISSGIGTTSQAVFLSEIAPAAARGKLGALAPVFMATGTLIANLFGRHDIFGTYDLWWWLTIIPLISCLLFLSASWIIYESPKFLTTTKRDDDAAITSICFYNDSRTDAEAVLDLIKVESNDDQGLKGLINLVRTYPGYQNALLVAIGISLAVPFSGVFLMYTYLSEVALSAGMQQSSVDVLSLAYPCLDIICTLIGVRLIDVIGRRKLLLFGSWMVTGCLAIICACELLKDHRVYNGTGIQVALLIAVLVHVVMKSICISGVSFVLPYELFPTPVRAALASYVCAVGVDLGDLFLLFAYLPAKGVIGGYSLLILFILPTAAIALTLTYLMPETMGVPVAQMYETFTTTEEDENWYNADGIVSIEASPSLSSQSTNATTRIRDTPRLFTECEDAREKETPASWRASAGDGVIVDPSAIRSTSVERESSGKLGFEQREGLSSVARANGYRSTTLARPFMGSVVDWAFVARGLIGGSLRLVRANGAFANEVGGRCASIGDYCDSVEMKSSAGTSSASPSFSAISDKVQLPDGLVKFRLYPESQGRGDFGFRLSGNKTMGVYVTAILGGTIVEKDGHLQTSDQLLQCHDISLVGMSCDQVVKVLRLSFDLHGYAKLTVVKQWARGKGHSYRPHTGLPASTSQHHLSELAKDHRLKTSAASSDNANNISPMGASDKEIIRAEVHAEGAMLTEYTIIHDHHGAPTEIPTLQGVSGSRVELRLAASNLPNIPRESPRMHRPKRSGNGLKDGVKKEGTAQSRNSTKSDPDRKTSWTPKKRLSDDMRIKKISLSSQGIGESSDDPSLNFQPGKPNHMFSKENIKDFVRHTTPHVALRRQDSENDEVPLVSFDQLNKDNNSASNNYYRVYRKKGRSVSAESVVSEQSAQSAMQDQRKTSGSHEIKWNCPVCLEGAKKTRWHFFKHHMLFASSPSRIQVVLRRSTTDFISFAYHTVVVSDRSTAEYIRKMGRRLMSTHCGHVFCSACLDDIVKSEKGCPNCRAPVSSLTQCHPIFM</sequence>
<evidence type="ECO:0000256" key="5">
    <source>
        <dbReference type="ARBA" id="ARBA00022771"/>
    </source>
</evidence>
<dbReference type="PROSITE" id="PS50089">
    <property type="entry name" value="ZF_RING_2"/>
    <property type="match status" value="1"/>
</dbReference>
<dbReference type="Proteomes" id="UP000887566">
    <property type="component" value="Unplaced"/>
</dbReference>
<feature type="transmembrane region" description="Helical" evidence="11">
    <location>
        <begin position="371"/>
        <end position="395"/>
    </location>
</feature>
<dbReference type="PROSITE" id="PS00217">
    <property type="entry name" value="SUGAR_TRANSPORT_2"/>
    <property type="match status" value="1"/>
</dbReference>
<dbReference type="Gene3D" id="3.30.40.10">
    <property type="entry name" value="Zinc/RING finger domain, C3HC4 (zinc finger)"/>
    <property type="match status" value="1"/>
</dbReference>
<keyword evidence="3 11" id="KW-0812">Transmembrane</keyword>
<evidence type="ECO:0000256" key="11">
    <source>
        <dbReference type="SAM" id="Phobius"/>
    </source>
</evidence>
<dbReference type="InterPro" id="IPR001841">
    <property type="entry name" value="Znf_RING"/>
</dbReference>
<keyword evidence="15" id="KW-1185">Reference proteome</keyword>